<dbReference type="SMART" id="SM00507">
    <property type="entry name" value="HNHc"/>
    <property type="match status" value="1"/>
</dbReference>
<dbReference type="Proteomes" id="UP000002432">
    <property type="component" value="Chromosome"/>
</dbReference>
<gene>
    <name evidence="3" type="ordered locus">Acid345_1129</name>
</gene>
<evidence type="ECO:0000259" key="2">
    <source>
        <dbReference type="SMART" id="SM00507"/>
    </source>
</evidence>
<dbReference type="GO" id="GO:0004519">
    <property type="term" value="F:endonuclease activity"/>
    <property type="evidence" value="ECO:0007669"/>
    <property type="project" value="UniProtKB-KW"/>
</dbReference>
<sequence>MASKPGSIHLRIIEIMKRFPEGVTGGQIRQELEKEGLQAEEQTHLDRRKRDLKKWFVIEKHSVTSKAHGNKRKVTLYRYISKRSVVLDEGQVSQRERAEVIHSAHGKCQMCGRTVEKHGIALVVDHKKPRDWGGTNERENLWAICEECNAGKKAYFSSLNVDRAVMKKVTAPDSVHVRIGELLKSVGVGKRTPSALIDVVANQDDWQKRLRELRYPVIGWEIDTLLYKDESGRKRSDYILRRHKPWPPDPSGIIRRFEEERRRRNRDESED</sequence>
<evidence type="ECO:0000313" key="3">
    <source>
        <dbReference type="EMBL" id="ABF40132.1"/>
    </source>
</evidence>
<evidence type="ECO:0000313" key="4">
    <source>
        <dbReference type="Proteomes" id="UP000002432"/>
    </source>
</evidence>
<dbReference type="InterPro" id="IPR002711">
    <property type="entry name" value="HNH"/>
</dbReference>
<accession>Q1ISL8</accession>
<dbReference type="OrthoDB" id="195583at2"/>
<dbReference type="GO" id="GO:0003676">
    <property type="term" value="F:nucleic acid binding"/>
    <property type="evidence" value="ECO:0007669"/>
    <property type="project" value="InterPro"/>
</dbReference>
<proteinExistence type="predicted"/>
<dbReference type="KEGG" id="aba:Acid345_1129"/>
<keyword evidence="3" id="KW-0378">Hydrolase</keyword>
<dbReference type="EMBL" id="CP000360">
    <property type="protein sequence ID" value="ABF40132.1"/>
    <property type="molecule type" value="Genomic_DNA"/>
</dbReference>
<organism evidence="3 4">
    <name type="scientific">Koribacter versatilis (strain Ellin345)</name>
    <dbReference type="NCBI Taxonomy" id="204669"/>
    <lineage>
        <taxon>Bacteria</taxon>
        <taxon>Pseudomonadati</taxon>
        <taxon>Acidobacteriota</taxon>
        <taxon>Terriglobia</taxon>
        <taxon>Terriglobales</taxon>
        <taxon>Candidatus Korobacteraceae</taxon>
        <taxon>Candidatus Korobacter</taxon>
    </lineage>
</organism>
<name>Q1ISL8_KORVE</name>
<feature type="region of interest" description="Disordered" evidence="1">
    <location>
        <begin position="243"/>
        <end position="271"/>
    </location>
</feature>
<dbReference type="InterPro" id="IPR003615">
    <property type="entry name" value="HNH_nuc"/>
</dbReference>
<evidence type="ECO:0000256" key="1">
    <source>
        <dbReference type="SAM" id="MobiDB-lite"/>
    </source>
</evidence>
<dbReference type="RefSeq" id="WP_011521934.1">
    <property type="nucleotide sequence ID" value="NC_008009.1"/>
</dbReference>
<dbReference type="Pfam" id="PF01844">
    <property type="entry name" value="HNH"/>
    <property type="match status" value="1"/>
</dbReference>
<dbReference type="REBASE" id="22353">
    <property type="entry name" value="KveORF1127P"/>
</dbReference>
<dbReference type="GO" id="GO:0008270">
    <property type="term" value="F:zinc ion binding"/>
    <property type="evidence" value="ECO:0007669"/>
    <property type="project" value="InterPro"/>
</dbReference>
<dbReference type="eggNOG" id="COG1403">
    <property type="taxonomic scope" value="Bacteria"/>
</dbReference>
<keyword evidence="3" id="KW-0540">Nuclease</keyword>
<protein>
    <submittedName>
        <fullName evidence="3">HNH endonuclease</fullName>
    </submittedName>
</protein>
<dbReference type="EnsemblBacteria" id="ABF40132">
    <property type="protein sequence ID" value="ABF40132"/>
    <property type="gene ID" value="Acid345_1129"/>
</dbReference>
<keyword evidence="3" id="KW-0255">Endonuclease</keyword>
<dbReference type="AlphaFoldDB" id="Q1ISL8"/>
<dbReference type="CDD" id="cd00085">
    <property type="entry name" value="HNHc"/>
    <property type="match status" value="1"/>
</dbReference>
<feature type="domain" description="HNH nuclease" evidence="2">
    <location>
        <begin position="95"/>
        <end position="150"/>
    </location>
</feature>
<reference evidence="3 4" key="1">
    <citation type="journal article" date="2009" name="Appl. Environ. Microbiol.">
        <title>Three genomes from the phylum Acidobacteria provide insight into the lifestyles of these microorganisms in soils.</title>
        <authorList>
            <person name="Ward N.L."/>
            <person name="Challacombe J.F."/>
            <person name="Janssen P.H."/>
            <person name="Henrissat B."/>
            <person name="Coutinho P.M."/>
            <person name="Wu M."/>
            <person name="Xie G."/>
            <person name="Haft D.H."/>
            <person name="Sait M."/>
            <person name="Badger J."/>
            <person name="Barabote R.D."/>
            <person name="Bradley B."/>
            <person name="Brettin T.S."/>
            <person name="Brinkac L.M."/>
            <person name="Bruce D."/>
            <person name="Creasy T."/>
            <person name="Daugherty S.C."/>
            <person name="Davidsen T.M."/>
            <person name="DeBoy R.T."/>
            <person name="Detter J.C."/>
            <person name="Dodson R.J."/>
            <person name="Durkin A.S."/>
            <person name="Ganapathy A."/>
            <person name="Gwinn-Giglio M."/>
            <person name="Han C.S."/>
            <person name="Khouri H."/>
            <person name="Kiss H."/>
            <person name="Kothari S.P."/>
            <person name="Madupu R."/>
            <person name="Nelson K.E."/>
            <person name="Nelson W.C."/>
            <person name="Paulsen I."/>
            <person name="Penn K."/>
            <person name="Ren Q."/>
            <person name="Rosovitz M.J."/>
            <person name="Selengut J.D."/>
            <person name="Shrivastava S."/>
            <person name="Sullivan S.A."/>
            <person name="Tapia R."/>
            <person name="Thompson L.S."/>
            <person name="Watkins K.L."/>
            <person name="Yang Q."/>
            <person name="Yu C."/>
            <person name="Zafar N."/>
            <person name="Zhou L."/>
            <person name="Kuske C.R."/>
        </authorList>
    </citation>
    <scope>NUCLEOTIDE SEQUENCE [LARGE SCALE GENOMIC DNA]</scope>
    <source>
        <strain evidence="3 4">Ellin345</strain>
    </source>
</reference>
<dbReference type="Gene3D" id="1.10.30.50">
    <property type="match status" value="1"/>
</dbReference>
<keyword evidence="4" id="KW-1185">Reference proteome</keyword>
<feature type="compositionally biased region" description="Basic and acidic residues" evidence="1">
    <location>
        <begin position="255"/>
        <end position="271"/>
    </location>
</feature>
<dbReference type="HOGENOM" id="CLU_1025943_0_0_0"/>